<feature type="region of interest" description="Disordered" evidence="1">
    <location>
        <begin position="56"/>
        <end position="113"/>
    </location>
</feature>
<feature type="compositionally biased region" description="Basic and acidic residues" evidence="1">
    <location>
        <begin position="153"/>
        <end position="166"/>
    </location>
</feature>
<dbReference type="InterPro" id="IPR021457">
    <property type="entry name" value="DUF3108"/>
</dbReference>
<keyword evidence="2" id="KW-0812">Transmembrane</keyword>
<dbReference type="KEGG" id="cof:FOZ74_06115"/>
<dbReference type="Pfam" id="PF11306">
    <property type="entry name" value="DUF3108"/>
    <property type="match status" value="1"/>
</dbReference>
<proteinExistence type="predicted"/>
<keyword evidence="4" id="KW-1185">Reference proteome</keyword>
<feature type="compositionally biased region" description="Low complexity" evidence="1">
    <location>
        <begin position="167"/>
        <end position="194"/>
    </location>
</feature>
<evidence type="ECO:0000313" key="4">
    <source>
        <dbReference type="Proteomes" id="UP000321199"/>
    </source>
</evidence>
<feature type="transmembrane region" description="Helical" evidence="2">
    <location>
        <begin position="16"/>
        <end position="36"/>
    </location>
</feature>
<gene>
    <name evidence="3" type="ORF">FOZ74_06115</name>
</gene>
<dbReference type="RefSeq" id="WP_146912234.1">
    <property type="nucleotide sequence ID" value="NZ_CP042344.1"/>
</dbReference>
<evidence type="ECO:0000256" key="2">
    <source>
        <dbReference type="SAM" id="Phobius"/>
    </source>
</evidence>
<accession>A0A5B8RSK0</accession>
<dbReference type="EMBL" id="CP042344">
    <property type="protein sequence ID" value="QEA12639.1"/>
    <property type="molecule type" value="Genomic_DNA"/>
</dbReference>
<keyword evidence="2" id="KW-0472">Membrane</keyword>
<feature type="region of interest" description="Disordered" evidence="1">
    <location>
        <begin position="141"/>
        <end position="202"/>
    </location>
</feature>
<dbReference type="Proteomes" id="UP000321199">
    <property type="component" value="Chromosome"/>
</dbReference>
<dbReference type="OrthoDB" id="8526020at2"/>
<feature type="compositionally biased region" description="Low complexity" evidence="1">
    <location>
        <begin position="93"/>
        <end position="111"/>
    </location>
</feature>
<evidence type="ECO:0000256" key="1">
    <source>
        <dbReference type="SAM" id="MobiDB-lite"/>
    </source>
</evidence>
<name>A0A5B8RSK0_9BURK</name>
<feature type="compositionally biased region" description="Low complexity" evidence="1">
    <location>
        <begin position="61"/>
        <end position="80"/>
    </location>
</feature>
<organism evidence="3 4">
    <name type="scientific">Comamonas flocculans</name>
    <dbReference type="NCBI Taxonomy" id="2597701"/>
    <lineage>
        <taxon>Bacteria</taxon>
        <taxon>Pseudomonadati</taxon>
        <taxon>Pseudomonadota</taxon>
        <taxon>Betaproteobacteria</taxon>
        <taxon>Burkholderiales</taxon>
        <taxon>Comamonadaceae</taxon>
        <taxon>Comamonas</taxon>
    </lineage>
</organism>
<protein>
    <submittedName>
        <fullName evidence="3">DUF3108 domain-containing protein</fullName>
    </submittedName>
</protein>
<sequence>MNESRILAPPRARHGIWLLGALVLALHLLALGWLSLPEAGRTRLPERRLHTRVLAAPPAPARAAAPAQAAPEPPRAKAAPPARPAPARKRAPSKPQAIARAPAPAPAAAAADTDLHDEAGDDAAYEAWLAELAAARGSTLASADAAAPTHTDGAGKPHPEADRPARPADTPQATDPAAAAETAAAAASGPAQTPAPTPTLSFAPPTRLRFDVSGHVKGFDYRARGELLWLTDGQHYSLRQQISALFLGSRAQQSEGLVGAGGLQPQHFVDEARKDRSAELDFAAGVAHFSDGASPQAPISAGAQDRMSVFLQLGAMIAAAPADYPPGSELAFETVGARRVDRWVFRVIGPQLLSLPAGETPALKLQRLPQPGDDQVDELWLGSALHYLPVRIRLAQGGGDHVDLQLLGHETP</sequence>
<keyword evidence="2" id="KW-1133">Transmembrane helix</keyword>
<dbReference type="AlphaFoldDB" id="A0A5B8RSK0"/>
<reference evidence="3 4" key="1">
    <citation type="submission" date="2019-07" db="EMBL/GenBank/DDBJ databases">
        <title>Complete genome sequence of Comamonas sp. NLF 7-7 isolated from livestock.</title>
        <authorList>
            <person name="Kim D.H."/>
            <person name="Kim J.G."/>
        </authorList>
    </citation>
    <scope>NUCLEOTIDE SEQUENCE [LARGE SCALE GENOMIC DNA]</scope>
    <source>
        <strain evidence="3 4">NLF 7-7</strain>
    </source>
</reference>
<evidence type="ECO:0000313" key="3">
    <source>
        <dbReference type="EMBL" id="QEA12639.1"/>
    </source>
</evidence>